<keyword evidence="8" id="KW-1185">Reference proteome</keyword>
<dbReference type="PROSITE" id="PS50977">
    <property type="entry name" value="HTH_TETR_2"/>
    <property type="match status" value="1"/>
</dbReference>
<evidence type="ECO:0000256" key="1">
    <source>
        <dbReference type="ARBA" id="ARBA00023015"/>
    </source>
</evidence>
<dbReference type="GO" id="GO:0003700">
    <property type="term" value="F:DNA-binding transcription factor activity"/>
    <property type="evidence" value="ECO:0007669"/>
    <property type="project" value="TreeGrafter"/>
</dbReference>
<dbReference type="PANTHER" id="PTHR30055">
    <property type="entry name" value="HTH-TYPE TRANSCRIPTIONAL REGULATOR RUTR"/>
    <property type="match status" value="1"/>
</dbReference>
<evidence type="ECO:0000313" key="8">
    <source>
        <dbReference type="Proteomes" id="UP000181980"/>
    </source>
</evidence>
<dbReference type="SUPFAM" id="SSF46689">
    <property type="entry name" value="Homeodomain-like"/>
    <property type="match status" value="1"/>
</dbReference>
<dbReference type="InterPro" id="IPR009057">
    <property type="entry name" value="Homeodomain-like_sf"/>
</dbReference>
<dbReference type="Proteomes" id="UP000181980">
    <property type="component" value="Unassembled WGS sequence"/>
</dbReference>
<dbReference type="PANTHER" id="PTHR30055:SF234">
    <property type="entry name" value="HTH-TYPE TRANSCRIPTIONAL REGULATOR BETI"/>
    <property type="match status" value="1"/>
</dbReference>
<name>A0A1H5PCY6_9ACTN</name>
<evidence type="ECO:0000256" key="3">
    <source>
        <dbReference type="ARBA" id="ARBA00023163"/>
    </source>
</evidence>
<sequence length="217" mass="23880">MCLTVFPSDTPPRSGRPELHRDTPCIVSEATVSQDVLAAAKRLAERQQLGGASMADIAKEAGITRVTLYRRGETRAAILVALRDELAREERERLLPVLAGPGDARTRLTAAFEVFCAITDERADLMAGLDDPTLNAIYHDPGDDSLTRTEFTAPIVRLLRDGALDGSLRPFTDPDETATVLYVQVCETYRHLRREHRWPAKRATDAVLGLALHGLLP</sequence>
<dbReference type="InterPro" id="IPR050109">
    <property type="entry name" value="HTH-type_TetR-like_transc_reg"/>
</dbReference>
<dbReference type="InterPro" id="IPR001647">
    <property type="entry name" value="HTH_TetR"/>
</dbReference>
<dbReference type="GO" id="GO:0000976">
    <property type="term" value="F:transcription cis-regulatory region binding"/>
    <property type="evidence" value="ECO:0007669"/>
    <property type="project" value="TreeGrafter"/>
</dbReference>
<dbReference type="Gene3D" id="1.10.10.60">
    <property type="entry name" value="Homeodomain-like"/>
    <property type="match status" value="1"/>
</dbReference>
<evidence type="ECO:0000256" key="5">
    <source>
        <dbReference type="SAM" id="MobiDB-lite"/>
    </source>
</evidence>
<keyword evidence="2 4" id="KW-0238">DNA-binding</keyword>
<dbReference type="Pfam" id="PF00440">
    <property type="entry name" value="TetR_N"/>
    <property type="match status" value="1"/>
</dbReference>
<dbReference type="InterPro" id="IPR036271">
    <property type="entry name" value="Tet_transcr_reg_TetR-rel_C_sf"/>
</dbReference>
<evidence type="ECO:0000313" key="7">
    <source>
        <dbReference type="EMBL" id="SEF11580.1"/>
    </source>
</evidence>
<protein>
    <submittedName>
        <fullName evidence="7">DNA-binding transcriptional regulator, AcrR family</fullName>
    </submittedName>
</protein>
<dbReference type="AlphaFoldDB" id="A0A1H5PCY6"/>
<feature type="DNA-binding region" description="H-T-H motif" evidence="4">
    <location>
        <begin position="53"/>
        <end position="72"/>
    </location>
</feature>
<reference evidence="8" key="1">
    <citation type="submission" date="2016-10" db="EMBL/GenBank/DDBJ databases">
        <authorList>
            <person name="Varghese N."/>
            <person name="Submissions S."/>
        </authorList>
    </citation>
    <scope>NUCLEOTIDE SEQUENCE [LARGE SCALE GENOMIC DNA]</scope>
    <source>
        <strain evidence="8">DSM 45237</strain>
    </source>
</reference>
<feature type="domain" description="HTH tetR-type" evidence="6">
    <location>
        <begin position="30"/>
        <end position="90"/>
    </location>
</feature>
<evidence type="ECO:0000256" key="2">
    <source>
        <dbReference type="ARBA" id="ARBA00023125"/>
    </source>
</evidence>
<dbReference type="STRING" id="561176.SAMN04488561_4094"/>
<organism evidence="7 8">
    <name type="scientific">Jiangella alba</name>
    <dbReference type="NCBI Taxonomy" id="561176"/>
    <lineage>
        <taxon>Bacteria</taxon>
        <taxon>Bacillati</taxon>
        <taxon>Actinomycetota</taxon>
        <taxon>Actinomycetes</taxon>
        <taxon>Jiangellales</taxon>
        <taxon>Jiangellaceae</taxon>
        <taxon>Jiangella</taxon>
    </lineage>
</organism>
<keyword evidence="3" id="KW-0804">Transcription</keyword>
<keyword evidence="1" id="KW-0805">Transcription regulation</keyword>
<dbReference type="SUPFAM" id="SSF48498">
    <property type="entry name" value="Tetracyclin repressor-like, C-terminal domain"/>
    <property type="match status" value="1"/>
</dbReference>
<gene>
    <name evidence="7" type="ORF">SAMN04488561_4094</name>
</gene>
<evidence type="ECO:0000256" key="4">
    <source>
        <dbReference type="PROSITE-ProRule" id="PRU00335"/>
    </source>
</evidence>
<dbReference type="Gene3D" id="1.10.357.10">
    <property type="entry name" value="Tetracycline Repressor, domain 2"/>
    <property type="match status" value="1"/>
</dbReference>
<evidence type="ECO:0000259" key="6">
    <source>
        <dbReference type="PROSITE" id="PS50977"/>
    </source>
</evidence>
<accession>A0A1H5PCY6</accession>
<feature type="region of interest" description="Disordered" evidence="5">
    <location>
        <begin position="1"/>
        <end position="21"/>
    </location>
</feature>
<dbReference type="EMBL" id="FNUC01000004">
    <property type="protein sequence ID" value="SEF11580.1"/>
    <property type="molecule type" value="Genomic_DNA"/>
</dbReference>
<proteinExistence type="predicted"/>